<comment type="similarity">
    <text evidence="1">Belongs to the nitroreductase family.</text>
</comment>
<evidence type="ECO:0000256" key="2">
    <source>
        <dbReference type="ARBA" id="ARBA00023002"/>
    </source>
</evidence>
<dbReference type="InterPro" id="IPR029479">
    <property type="entry name" value="Nitroreductase"/>
</dbReference>
<keyword evidence="5" id="KW-1185">Reference proteome</keyword>
<dbReference type="EMBL" id="BSRI01000002">
    <property type="protein sequence ID" value="GLV60808.1"/>
    <property type="molecule type" value="Genomic_DNA"/>
</dbReference>
<evidence type="ECO:0000256" key="1">
    <source>
        <dbReference type="ARBA" id="ARBA00007118"/>
    </source>
</evidence>
<dbReference type="InterPro" id="IPR000415">
    <property type="entry name" value="Nitroreductase-like"/>
</dbReference>
<name>A0ABQ6G7J2_9CHLR</name>
<evidence type="ECO:0000313" key="4">
    <source>
        <dbReference type="EMBL" id="GLV60808.1"/>
    </source>
</evidence>
<dbReference type="SUPFAM" id="SSF55469">
    <property type="entry name" value="FMN-dependent nitroreductase-like"/>
    <property type="match status" value="1"/>
</dbReference>
<sequence length="207" mass="22901">MSSIIEATGRKPAPVAHPIHELISERWSPRAFADRPVEAEKLHSLFEAARWAASTANLQPWNFIFATREHPEEHARILEALNENNAKWAQAVPVLVVAVARLYDFAGREHNSLYDLGMAVGNLVIQAVSSGLVTHQMGGFDVDKARELLNIPEGYVPVAVIALGYPGSPDSLHPALRERELAPRSRKSLDEFVFEGQWRQAAPDANV</sequence>
<gene>
    <name evidence="4" type="ORF">KDH_76270</name>
</gene>
<evidence type="ECO:0000313" key="5">
    <source>
        <dbReference type="Proteomes" id="UP001344906"/>
    </source>
</evidence>
<dbReference type="CDD" id="cd02138">
    <property type="entry name" value="TdsD-like"/>
    <property type="match status" value="1"/>
</dbReference>
<feature type="domain" description="Nitroreductase" evidence="3">
    <location>
        <begin position="23"/>
        <end position="86"/>
    </location>
</feature>
<protein>
    <submittedName>
        <fullName evidence="4">Oxidoreductase</fullName>
    </submittedName>
</protein>
<dbReference type="RefSeq" id="WP_338257984.1">
    <property type="nucleotide sequence ID" value="NZ_BSRI01000002.1"/>
</dbReference>
<reference evidence="4 5" key="1">
    <citation type="submission" date="2023-02" db="EMBL/GenBank/DDBJ databases">
        <title>Dictyobacter halimunensis sp. nov., a new member of the class Ktedonobacteria from forest soil in a geothermal area.</title>
        <authorList>
            <person name="Rachmania M.K."/>
            <person name="Ningsih F."/>
            <person name="Sakai Y."/>
            <person name="Yabe S."/>
            <person name="Yokota A."/>
            <person name="Sjamsuridzal W."/>
        </authorList>
    </citation>
    <scope>NUCLEOTIDE SEQUENCE [LARGE SCALE GENOMIC DNA]</scope>
    <source>
        <strain evidence="4 5">S3.2.2.5</strain>
    </source>
</reference>
<proteinExistence type="inferred from homology"/>
<dbReference type="Gene3D" id="3.40.109.10">
    <property type="entry name" value="NADH Oxidase"/>
    <property type="match status" value="1"/>
</dbReference>
<comment type="caution">
    <text evidence="4">The sequence shown here is derived from an EMBL/GenBank/DDBJ whole genome shotgun (WGS) entry which is preliminary data.</text>
</comment>
<dbReference type="Proteomes" id="UP001344906">
    <property type="component" value="Unassembled WGS sequence"/>
</dbReference>
<accession>A0ABQ6G7J2</accession>
<keyword evidence="2" id="KW-0560">Oxidoreductase</keyword>
<dbReference type="PANTHER" id="PTHR43673:SF10">
    <property type="entry name" value="NADH DEHYDROGENASE_NAD(P)H NITROREDUCTASE XCC3605-RELATED"/>
    <property type="match status" value="1"/>
</dbReference>
<dbReference type="Pfam" id="PF00881">
    <property type="entry name" value="Nitroreductase"/>
    <property type="match status" value="1"/>
</dbReference>
<organism evidence="4 5">
    <name type="scientific">Dictyobacter halimunensis</name>
    <dbReference type="NCBI Taxonomy" id="3026934"/>
    <lineage>
        <taxon>Bacteria</taxon>
        <taxon>Bacillati</taxon>
        <taxon>Chloroflexota</taxon>
        <taxon>Ktedonobacteria</taxon>
        <taxon>Ktedonobacterales</taxon>
        <taxon>Dictyobacteraceae</taxon>
        <taxon>Dictyobacter</taxon>
    </lineage>
</organism>
<dbReference type="PANTHER" id="PTHR43673">
    <property type="entry name" value="NAD(P)H NITROREDUCTASE YDGI-RELATED"/>
    <property type="match status" value="1"/>
</dbReference>
<evidence type="ECO:0000259" key="3">
    <source>
        <dbReference type="Pfam" id="PF00881"/>
    </source>
</evidence>